<keyword evidence="8" id="KW-1185">Reference proteome</keyword>
<dbReference type="PANTHER" id="PTHR30514:SF18">
    <property type="entry name" value="RPIR-FAMILY TRANSCRIPTIONAL REGULATOR"/>
    <property type="match status" value="1"/>
</dbReference>
<evidence type="ECO:0000259" key="6">
    <source>
        <dbReference type="PROSITE" id="PS51464"/>
    </source>
</evidence>
<dbReference type="InterPro" id="IPR035472">
    <property type="entry name" value="RpiR-like_SIS"/>
</dbReference>
<dbReference type="CDD" id="cd05013">
    <property type="entry name" value="SIS_RpiR"/>
    <property type="match status" value="1"/>
</dbReference>
<evidence type="ECO:0000259" key="5">
    <source>
        <dbReference type="PROSITE" id="PS51071"/>
    </source>
</evidence>
<comment type="caution">
    <text evidence="7">The sequence shown here is derived from an EMBL/GenBank/DDBJ whole genome shotgun (WGS) entry which is preliminary data.</text>
</comment>
<dbReference type="Proteomes" id="UP000216451">
    <property type="component" value="Unassembled WGS sequence"/>
</dbReference>
<evidence type="ECO:0000256" key="1">
    <source>
        <dbReference type="ARBA" id="ARBA00023015"/>
    </source>
</evidence>
<reference evidence="7 8" key="1">
    <citation type="journal article" date="2017" name="BMC Genomics">
        <title>Comparative genomic and phylogenomic analyses of the Bifidobacteriaceae family.</title>
        <authorList>
            <person name="Lugli G.A."/>
            <person name="Milani C."/>
            <person name="Turroni F."/>
            <person name="Duranti S."/>
            <person name="Mancabelli L."/>
            <person name="Mangifesta M."/>
            <person name="Ferrario C."/>
            <person name="Modesto M."/>
            <person name="Mattarelli P."/>
            <person name="Jiri K."/>
            <person name="van Sinderen D."/>
            <person name="Ventura M."/>
        </authorList>
    </citation>
    <scope>NUCLEOTIDE SEQUENCE [LARGE SCALE GENOMIC DNA]</scope>
    <source>
        <strain evidence="7 8">LMG 28769</strain>
    </source>
</reference>
<feature type="domain" description="SIS" evidence="6">
    <location>
        <begin position="165"/>
        <end position="303"/>
    </location>
</feature>
<dbReference type="GO" id="GO:0003677">
    <property type="term" value="F:DNA binding"/>
    <property type="evidence" value="ECO:0007669"/>
    <property type="project" value="UniProtKB-KW"/>
</dbReference>
<dbReference type="RefSeq" id="WP_094694349.1">
    <property type="nucleotide sequence ID" value="NZ_CALENZ010000016.1"/>
</dbReference>
<dbReference type="EMBL" id="MWXA01000007">
    <property type="protein sequence ID" value="OZG65738.1"/>
    <property type="molecule type" value="Genomic_DNA"/>
</dbReference>
<dbReference type="Gene3D" id="1.10.10.10">
    <property type="entry name" value="Winged helix-like DNA-binding domain superfamily/Winged helix DNA-binding domain"/>
    <property type="match status" value="1"/>
</dbReference>
<accession>A0A261G2X4</accession>
<dbReference type="InterPro" id="IPR046348">
    <property type="entry name" value="SIS_dom_sf"/>
</dbReference>
<dbReference type="GeneID" id="98296141"/>
<evidence type="ECO:0000256" key="3">
    <source>
        <dbReference type="ARBA" id="ARBA00023163"/>
    </source>
</evidence>
<protein>
    <submittedName>
        <fullName evidence="7">RpiR family transcriptional regulator</fullName>
    </submittedName>
</protein>
<dbReference type="PANTHER" id="PTHR30514">
    <property type="entry name" value="GLUCOKINASE"/>
    <property type="match status" value="1"/>
</dbReference>
<evidence type="ECO:0000256" key="2">
    <source>
        <dbReference type="ARBA" id="ARBA00023125"/>
    </source>
</evidence>
<organism evidence="7 8">
    <name type="scientific">Bifidobacterium aquikefiri</name>
    <dbReference type="NCBI Taxonomy" id="1653207"/>
    <lineage>
        <taxon>Bacteria</taxon>
        <taxon>Bacillati</taxon>
        <taxon>Actinomycetota</taxon>
        <taxon>Actinomycetes</taxon>
        <taxon>Bifidobacteriales</taxon>
        <taxon>Bifidobacteriaceae</taxon>
        <taxon>Bifidobacterium</taxon>
    </lineage>
</organism>
<dbReference type="PROSITE" id="PS51071">
    <property type="entry name" value="HTH_RPIR"/>
    <property type="match status" value="1"/>
</dbReference>
<dbReference type="Pfam" id="PF01418">
    <property type="entry name" value="HTH_6"/>
    <property type="match status" value="1"/>
</dbReference>
<name>A0A261G2X4_9BIFI</name>
<dbReference type="InterPro" id="IPR036388">
    <property type="entry name" value="WH-like_DNA-bd_sf"/>
</dbReference>
<dbReference type="GO" id="GO:0003700">
    <property type="term" value="F:DNA-binding transcription factor activity"/>
    <property type="evidence" value="ECO:0007669"/>
    <property type="project" value="InterPro"/>
</dbReference>
<dbReference type="InterPro" id="IPR000281">
    <property type="entry name" value="HTH_RpiR"/>
</dbReference>
<evidence type="ECO:0000313" key="7">
    <source>
        <dbReference type="EMBL" id="OZG65738.1"/>
    </source>
</evidence>
<dbReference type="GO" id="GO:1901135">
    <property type="term" value="P:carbohydrate derivative metabolic process"/>
    <property type="evidence" value="ECO:0007669"/>
    <property type="project" value="InterPro"/>
</dbReference>
<gene>
    <name evidence="7" type="ORF">BAQU_1476</name>
</gene>
<dbReference type="Pfam" id="PF01380">
    <property type="entry name" value="SIS"/>
    <property type="match status" value="1"/>
</dbReference>
<dbReference type="AlphaFoldDB" id="A0A261G2X4"/>
<dbReference type="OrthoDB" id="3848503at2"/>
<dbReference type="PROSITE" id="PS51464">
    <property type="entry name" value="SIS"/>
    <property type="match status" value="1"/>
</dbReference>
<dbReference type="InterPro" id="IPR047640">
    <property type="entry name" value="RpiR-like"/>
</dbReference>
<dbReference type="SUPFAM" id="SSF46689">
    <property type="entry name" value="Homeodomain-like"/>
    <property type="match status" value="1"/>
</dbReference>
<keyword evidence="3" id="KW-0804">Transcription</keyword>
<keyword evidence="2" id="KW-0238">DNA-binding</keyword>
<dbReference type="SUPFAM" id="SSF53697">
    <property type="entry name" value="SIS domain"/>
    <property type="match status" value="1"/>
</dbReference>
<dbReference type="GO" id="GO:0097367">
    <property type="term" value="F:carbohydrate derivative binding"/>
    <property type="evidence" value="ECO:0007669"/>
    <property type="project" value="InterPro"/>
</dbReference>
<proteinExistence type="predicted"/>
<dbReference type="InterPro" id="IPR001347">
    <property type="entry name" value="SIS_dom"/>
</dbReference>
<feature type="region of interest" description="Disordered" evidence="4">
    <location>
        <begin position="110"/>
        <end position="131"/>
    </location>
</feature>
<feature type="domain" description="HTH rpiR-type" evidence="5">
    <location>
        <begin position="21"/>
        <end position="97"/>
    </location>
</feature>
<dbReference type="InterPro" id="IPR009057">
    <property type="entry name" value="Homeodomain-like_sf"/>
</dbReference>
<evidence type="ECO:0000313" key="8">
    <source>
        <dbReference type="Proteomes" id="UP000216451"/>
    </source>
</evidence>
<keyword evidence="1" id="KW-0805">Transcription regulation</keyword>
<evidence type="ECO:0000256" key="4">
    <source>
        <dbReference type="SAM" id="MobiDB-lite"/>
    </source>
</evidence>
<dbReference type="Gene3D" id="3.40.50.10490">
    <property type="entry name" value="Glucose-6-phosphate isomerase like protein, domain 1"/>
    <property type="match status" value="1"/>
</dbReference>
<sequence>MTQKVEELALTPSQPMQLSSLDDLFACLVKAAESSPTARKVATCIEKNYSEIVFMTAAEVASRAGVSQGSVSRFCMLLGFAGYNNFQRNLQHIHGIGLTAPERLERISQQNENNPASATQPRDSGHQQNAASSVKAIRHRSLLQEDINAINQLQPIFAQKQYNKLVESLAAYPHIILTSARISATLLPYFAYTLNKIRTGIQMTLPGAQEWELMDLNNPKDTLVVTTVFPRYSETLMRKLEQLHQRGFTIIALTDSRLSPIVKLSDESIILPVNMTSAFDDYAALAAFFSIVLEDCAAKITNLSQRIELINELEAENKTYRNR</sequence>